<protein>
    <recommendedName>
        <fullName evidence="3">Lysine-N-methylase</fullName>
    </recommendedName>
</protein>
<sequence>MKQSRKVYVPWYLRSFQCAGAECQDACCGLGKALNIDQKTYKKYRKVQDPSFRKEIDRKIQRIRSGATDDAYALVTPSESGNCPFWNRDRICSIHKKLGEDALPGWCASYPRITNIINGRWERTGTLACPAVARRALLNKGPLVLTEIDEPNLPFRGVYGQLNVSHTSEPELWAGYIERTRQFVFSCLQSRGYSVDDRMLLLGFFCESLARVLPDDRAKKLPAIVEDMDSFLMEPKTLKINYHLPKRDRRNLQRDLLDTLSEFNQQNRFYQGFSQLLTQSFCGLDAGSNAKTKRDKAYYDAEGTYYHPLIQEHEYILENFLVNRVYNMVFPFMTPNPFDQYITLCLTFMLVKNLLVGLAAFHKEHIQVEHMVELIQTLTREEERNSSWLMNLKQKVIEGQNDNMAAMAMLIKC</sequence>
<name>A0A6I3SMA0_HELMO</name>
<dbReference type="OrthoDB" id="86584at2"/>
<evidence type="ECO:0000313" key="1">
    <source>
        <dbReference type="EMBL" id="MTV49896.1"/>
    </source>
</evidence>
<dbReference type="NCBIfam" id="NF038110">
    <property type="entry name" value="Lys_methyl_FliB"/>
    <property type="match status" value="1"/>
</dbReference>
<dbReference type="EMBL" id="WNKU01000016">
    <property type="protein sequence ID" value="MTV49896.1"/>
    <property type="molecule type" value="Genomic_DNA"/>
</dbReference>
<keyword evidence="2" id="KW-1185">Reference proteome</keyword>
<organism evidence="1 2">
    <name type="scientific">Heliobacterium mobile</name>
    <name type="common">Heliobacillus mobilis</name>
    <dbReference type="NCBI Taxonomy" id="28064"/>
    <lineage>
        <taxon>Bacteria</taxon>
        <taxon>Bacillati</taxon>
        <taxon>Bacillota</taxon>
        <taxon>Clostridia</taxon>
        <taxon>Eubacteriales</taxon>
        <taxon>Heliobacteriaceae</taxon>
        <taxon>Heliobacterium</taxon>
    </lineage>
</organism>
<evidence type="ECO:0000313" key="2">
    <source>
        <dbReference type="Proteomes" id="UP000430670"/>
    </source>
</evidence>
<proteinExistence type="predicted"/>
<comment type="caution">
    <text evidence="1">The sequence shown here is derived from an EMBL/GenBank/DDBJ whole genome shotgun (WGS) entry which is preliminary data.</text>
</comment>
<dbReference type="AlphaFoldDB" id="A0A6I3SMA0"/>
<reference evidence="1 2" key="1">
    <citation type="submission" date="2019-11" db="EMBL/GenBank/DDBJ databases">
        <title>Whole-genome sequence of a the green, strictly anaerobic photosynthetic bacterium Heliobacillus mobilis DSM 6151.</title>
        <authorList>
            <person name="Kyndt J.A."/>
            <person name="Meyer T.E."/>
        </authorList>
    </citation>
    <scope>NUCLEOTIDE SEQUENCE [LARGE SCALE GENOMIC DNA]</scope>
    <source>
        <strain evidence="1 2">DSM 6151</strain>
    </source>
</reference>
<accession>A0A6I3SMA0</accession>
<gene>
    <name evidence="1" type="ORF">GJ688_13025</name>
</gene>
<evidence type="ECO:0008006" key="3">
    <source>
        <dbReference type="Google" id="ProtNLM"/>
    </source>
</evidence>
<dbReference type="Proteomes" id="UP000430670">
    <property type="component" value="Unassembled WGS sequence"/>
</dbReference>
<dbReference type="RefSeq" id="WP_155476993.1">
    <property type="nucleotide sequence ID" value="NZ_WNKU01000016.1"/>
</dbReference>